<feature type="non-terminal residue" evidence="1">
    <location>
        <position position="1"/>
    </location>
</feature>
<keyword evidence="2" id="KW-1185">Reference proteome</keyword>
<reference evidence="1 2" key="1">
    <citation type="submission" date="2021-06" db="EMBL/GenBank/DDBJ databases">
        <authorList>
            <person name="Kallberg Y."/>
            <person name="Tangrot J."/>
            <person name="Rosling A."/>
        </authorList>
    </citation>
    <scope>NUCLEOTIDE SEQUENCE [LARGE SCALE GENOMIC DNA]</scope>
    <source>
        <strain evidence="1 2">120-4 pot B 10/14</strain>
    </source>
</reference>
<evidence type="ECO:0000313" key="2">
    <source>
        <dbReference type="Proteomes" id="UP000789901"/>
    </source>
</evidence>
<sequence>GLIPQQLEAISEFKLKNGCQQLRKQHVNISCLESLFVGIFYGSIRRFSPSHGFIIVYFSGVGVYELLGQIFNDSN</sequence>
<proteinExistence type="predicted"/>
<gene>
    <name evidence="1" type="ORF">GMARGA_LOCUS20175</name>
</gene>
<comment type="caution">
    <text evidence="1">The sequence shown here is derived from an EMBL/GenBank/DDBJ whole genome shotgun (WGS) entry which is preliminary data.</text>
</comment>
<accession>A0ABN7VLT0</accession>
<protein>
    <submittedName>
        <fullName evidence="1">21211_t:CDS:1</fullName>
    </submittedName>
</protein>
<organism evidence="1 2">
    <name type="scientific">Gigaspora margarita</name>
    <dbReference type="NCBI Taxonomy" id="4874"/>
    <lineage>
        <taxon>Eukaryota</taxon>
        <taxon>Fungi</taxon>
        <taxon>Fungi incertae sedis</taxon>
        <taxon>Mucoromycota</taxon>
        <taxon>Glomeromycotina</taxon>
        <taxon>Glomeromycetes</taxon>
        <taxon>Diversisporales</taxon>
        <taxon>Gigasporaceae</taxon>
        <taxon>Gigaspora</taxon>
    </lineage>
</organism>
<dbReference type="EMBL" id="CAJVQB010017448">
    <property type="protein sequence ID" value="CAG8784282.1"/>
    <property type="molecule type" value="Genomic_DNA"/>
</dbReference>
<dbReference type="Proteomes" id="UP000789901">
    <property type="component" value="Unassembled WGS sequence"/>
</dbReference>
<name>A0ABN7VLT0_GIGMA</name>
<evidence type="ECO:0000313" key="1">
    <source>
        <dbReference type="EMBL" id="CAG8784282.1"/>
    </source>
</evidence>